<name>A0AAG5D9I2_ANOAO</name>
<organism evidence="2 3">
    <name type="scientific">Anopheles atroparvus</name>
    <name type="common">European mosquito</name>
    <dbReference type="NCBI Taxonomy" id="41427"/>
    <lineage>
        <taxon>Eukaryota</taxon>
        <taxon>Metazoa</taxon>
        <taxon>Ecdysozoa</taxon>
        <taxon>Arthropoda</taxon>
        <taxon>Hexapoda</taxon>
        <taxon>Insecta</taxon>
        <taxon>Pterygota</taxon>
        <taxon>Neoptera</taxon>
        <taxon>Endopterygota</taxon>
        <taxon>Diptera</taxon>
        <taxon>Nematocera</taxon>
        <taxon>Culicoidea</taxon>
        <taxon>Culicidae</taxon>
        <taxon>Anophelinae</taxon>
        <taxon>Anopheles</taxon>
    </lineage>
</organism>
<dbReference type="EnsemblMetazoa" id="ENSAATROPT008379">
    <property type="protein sequence ID" value="ENSAATROPP007539"/>
    <property type="gene ID" value="ENSAATROPG006828"/>
</dbReference>
<dbReference type="AlphaFoldDB" id="A0AAG5D9I2"/>
<feature type="compositionally biased region" description="Low complexity" evidence="1">
    <location>
        <begin position="142"/>
        <end position="164"/>
    </location>
</feature>
<evidence type="ECO:0000256" key="1">
    <source>
        <dbReference type="SAM" id="MobiDB-lite"/>
    </source>
</evidence>
<sequence length="247" mass="26779">MPPALEGNRTTRQQVTVPERKPDYFIGSSGLPTLTSPSVKMHHASASSGDGVRNSKLNKCLYNTAIRNGAAGGPGTTGAIDVGIRRSCKTESDITAIKPSTTGRYSKSPSSSTTAAATLSSPPGCLQMRGCTVVDAGRTMTSSRSWRSRSSSSSPSFVMSNSNSQLQKIPCPPPRLLGSRSNVQRTSSTTTCSNRPQEGRLMVSQQCRYSNLQKQLDNRLTYQRSYDRNIFGYDQRMDQFVLPPLQS</sequence>
<protein>
    <submittedName>
        <fullName evidence="2">Uncharacterized protein</fullName>
    </submittedName>
</protein>
<keyword evidence="3" id="KW-1185">Reference proteome</keyword>
<feature type="region of interest" description="Disordered" evidence="1">
    <location>
        <begin position="95"/>
        <end position="121"/>
    </location>
</feature>
<evidence type="ECO:0000313" key="2">
    <source>
        <dbReference type="EnsemblMetazoa" id="ENSAATROPP007539"/>
    </source>
</evidence>
<proteinExistence type="predicted"/>
<evidence type="ECO:0000313" key="3">
    <source>
        <dbReference type="Proteomes" id="UP000075880"/>
    </source>
</evidence>
<feature type="region of interest" description="Disordered" evidence="1">
    <location>
        <begin position="138"/>
        <end position="197"/>
    </location>
</feature>
<reference evidence="2" key="1">
    <citation type="submission" date="2024-04" db="UniProtKB">
        <authorList>
            <consortium name="EnsemblMetazoa"/>
        </authorList>
    </citation>
    <scope>IDENTIFICATION</scope>
    <source>
        <strain evidence="2">EBRO</strain>
    </source>
</reference>
<dbReference type="Proteomes" id="UP000075880">
    <property type="component" value="Unassembled WGS sequence"/>
</dbReference>
<accession>A0AAG5D9I2</accession>
<feature type="region of interest" description="Disordered" evidence="1">
    <location>
        <begin position="1"/>
        <end position="50"/>
    </location>
</feature>
<feature type="compositionally biased region" description="Polar residues" evidence="1">
    <location>
        <begin position="179"/>
        <end position="196"/>
    </location>
</feature>
<feature type="compositionally biased region" description="Low complexity" evidence="1">
    <location>
        <begin position="106"/>
        <end position="121"/>
    </location>
</feature>